<dbReference type="AlphaFoldDB" id="A0ABD7FRP2"/>
<evidence type="ECO:0000313" key="2">
    <source>
        <dbReference type="Proteomes" id="UP000252199"/>
    </source>
</evidence>
<protein>
    <submittedName>
        <fullName evidence="1">Uncharacterized protein</fullName>
    </submittedName>
</protein>
<sequence>MKHLEYDEKGTLLDKYLTNSKDVPIMTFIIEEVLIMTSDLNLEPEILKCLQEKLALVLSESLKSQLILLTKHYHLTSQHLDNLLATFPNSGLRVRTWF</sequence>
<name>A0ABD7FRP2_9VIBR</name>
<gene>
    <name evidence="1" type="ORF">DLR72_18810</name>
</gene>
<proteinExistence type="predicted"/>
<evidence type="ECO:0000313" key="1">
    <source>
        <dbReference type="EMBL" id="RBM58275.1"/>
    </source>
</evidence>
<dbReference type="Proteomes" id="UP000252199">
    <property type="component" value="Unassembled WGS sequence"/>
</dbReference>
<accession>A0ABD7FRP2</accession>
<reference evidence="1 2" key="1">
    <citation type="submission" date="2018-06" db="EMBL/GenBank/DDBJ databases">
        <title>Draft genome sequences of nine Vibrio sp. clinical isolates from across the United States representing the closest known relative of Vibrio cholerae.</title>
        <authorList>
            <person name="Islam M.T."/>
            <person name="Liang K."/>
            <person name="Im M.S."/>
            <person name="Winkjer J."/>
            <person name="Busby S."/>
            <person name="Batra D."/>
            <person name="Rowe L."/>
            <person name="Tarr C.L."/>
            <person name="Boucher Y."/>
        </authorList>
    </citation>
    <scope>NUCLEOTIDE SEQUENCE [LARGE SCALE GENOMIC DNA]</scope>
    <source>
        <strain evidence="1 2">2017V-1110</strain>
    </source>
</reference>
<organism evidence="1 2">
    <name type="scientific">Vibrio paracholerae</name>
    <dbReference type="NCBI Taxonomy" id="650003"/>
    <lineage>
        <taxon>Bacteria</taxon>
        <taxon>Pseudomonadati</taxon>
        <taxon>Pseudomonadota</taxon>
        <taxon>Gammaproteobacteria</taxon>
        <taxon>Vibrionales</taxon>
        <taxon>Vibrionaceae</taxon>
        <taxon>Vibrio</taxon>
    </lineage>
</organism>
<dbReference type="EMBL" id="QKKU01000166">
    <property type="protein sequence ID" value="RBM58275.1"/>
    <property type="molecule type" value="Genomic_DNA"/>
</dbReference>
<comment type="caution">
    <text evidence="1">The sequence shown here is derived from an EMBL/GenBank/DDBJ whole genome shotgun (WGS) entry which is preliminary data.</text>
</comment>
<dbReference type="RefSeq" id="WP_113611510.1">
    <property type="nucleotide sequence ID" value="NZ_CAWQMY010000075.1"/>
</dbReference>